<sequence length="411" mass="44731">MPRPGSGDGPGPSSSSHDDGLRASSHGPRGTGRRPGMDSGGGFGDFGGFGGFGGPPPRRYHDSHPRYRSGIDLGDLINFGIGVAYGRDQERRSRQHAHIEVPHMSEDSMHTTQQPTGAAYGGPFGGGASGGGSGPFPTGGNGGGRNPKSGPSWLTAVAVAIAIACVVLLGFLGCSSRTNDANSSGGSIPTSTYNREKIDSGIAYDADDVDDELGWITDVRATGRGLKSFYDKTGIQPYVLLAKYNPDLTTDEQRETWARDWYKQHIDNQDTLLLVYFADKDSENVVGHSVLINGRNVSTVMDAQAVDIFWAYYDQYWYSNMSTDDAIVRTFDSTADRIMTKTTTTNDVLRWVIIAVIVIGVLVIIGIIVWMVIRRRREHEAYVERMVNTPLEEAEDPILKKYSQDDQKGQR</sequence>
<feature type="compositionally biased region" description="Gly residues" evidence="1">
    <location>
        <begin position="119"/>
        <end position="145"/>
    </location>
</feature>
<evidence type="ECO:0000256" key="2">
    <source>
        <dbReference type="SAM" id="Phobius"/>
    </source>
</evidence>
<dbReference type="STRING" id="35760.BCHO_1474"/>
<evidence type="ECO:0000313" key="4">
    <source>
        <dbReference type="Proteomes" id="UP000028995"/>
    </source>
</evidence>
<keyword evidence="2" id="KW-1133">Transmembrane helix</keyword>
<name>A0A087AC62_9BIFI</name>
<organism evidence="3 4">
    <name type="scientific">Bifidobacterium choerinum</name>
    <dbReference type="NCBI Taxonomy" id="35760"/>
    <lineage>
        <taxon>Bacteria</taxon>
        <taxon>Bacillati</taxon>
        <taxon>Actinomycetota</taxon>
        <taxon>Actinomycetes</taxon>
        <taxon>Bifidobacteriales</taxon>
        <taxon>Bifidobacteriaceae</taxon>
        <taxon>Bifidobacterium</taxon>
    </lineage>
</organism>
<reference evidence="3 4" key="1">
    <citation type="submission" date="2014-03" db="EMBL/GenBank/DDBJ databases">
        <title>Genomics of Bifidobacteria.</title>
        <authorList>
            <person name="Ventura M."/>
            <person name="Milani C."/>
            <person name="Lugli G.A."/>
        </authorList>
    </citation>
    <scope>NUCLEOTIDE SEQUENCE [LARGE SCALE GENOMIC DNA]</scope>
    <source>
        <strain evidence="3 4">LMG 10510</strain>
    </source>
</reference>
<evidence type="ECO:0000313" key="3">
    <source>
        <dbReference type="EMBL" id="KFI56362.1"/>
    </source>
</evidence>
<proteinExistence type="predicted"/>
<dbReference type="EMBL" id="JGYU01000010">
    <property type="protein sequence ID" value="KFI56362.1"/>
    <property type="molecule type" value="Genomic_DNA"/>
</dbReference>
<keyword evidence="2" id="KW-0812">Transmembrane</keyword>
<keyword evidence="2" id="KW-0472">Membrane</keyword>
<dbReference type="OrthoDB" id="2067794at2"/>
<feature type="compositionally biased region" description="Basic and acidic residues" evidence="1">
    <location>
        <begin position="89"/>
        <end position="109"/>
    </location>
</feature>
<feature type="transmembrane region" description="Helical" evidence="2">
    <location>
        <begin position="348"/>
        <end position="373"/>
    </location>
</feature>
<dbReference type="RefSeq" id="WP_024540484.1">
    <property type="nucleotide sequence ID" value="NZ_JGYU01000010.1"/>
</dbReference>
<comment type="caution">
    <text evidence="3">The sequence shown here is derived from an EMBL/GenBank/DDBJ whole genome shotgun (WGS) entry which is preliminary data.</text>
</comment>
<dbReference type="eggNOG" id="COG1512">
    <property type="taxonomic scope" value="Bacteria"/>
</dbReference>
<evidence type="ECO:0000256" key="1">
    <source>
        <dbReference type="SAM" id="MobiDB-lite"/>
    </source>
</evidence>
<feature type="region of interest" description="Disordered" evidence="1">
    <location>
        <begin position="1"/>
        <end position="66"/>
    </location>
</feature>
<feature type="region of interest" description="Disordered" evidence="1">
    <location>
        <begin position="89"/>
        <end position="147"/>
    </location>
</feature>
<feature type="transmembrane region" description="Helical" evidence="2">
    <location>
        <begin position="153"/>
        <end position="173"/>
    </location>
</feature>
<gene>
    <name evidence="3" type="ORF">BCHO_1474</name>
</gene>
<dbReference type="AlphaFoldDB" id="A0A087AC62"/>
<keyword evidence="4" id="KW-1185">Reference proteome</keyword>
<protein>
    <submittedName>
        <fullName evidence="3">PE-PGRS family protein</fullName>
    </submittedName>
</protein>
<dbReference type="Proteomes" id="UP000028995">
    <property type="component" value="Unassembled WGS sequence"/>
</dbReference>
<accession>A0A087AC62</accession>
<feature type="compositionally biased region" description="Gly residues" evidence="1">
    <location>
        <begin position="1"/>
        <end position="10"/>
    </location>
</feature>
<feature type="compositionally biased region" description="Gly residues" evidence="1">
    <location>
        <begin position="38"/>
        <end position="53"/>
    </location>
</feature>